<dbReference type="OrthoDB" id="9919223at2"/>
<evidence type="ECO:0000313" key="2">
    <source>
        <dbReference type="EMBL" id="AEP29630.1"/>
    </source>
</evidence>
<evidence type="ECO:0000313" key="3">
    <source>
        <dbReference type="Proteomes" id="UP000009282"/>
    </source>
</evidence>
<dbReference type="KEGG" id="gni:GNIT_1512"/>
<name>G4QGJ3_GLANF</name>
<gene>
    <name evidence="2" type="ordered locus">GNIT_1512</name>
</gene>
<dbReference type="EMBL" id="CP003060">
    <property type="protein sequence ID" value="AEP29630.1"/>
    <property type="molecule type" value="Genomic_DNA"/>
</dbReference>
<dbReference type="Proteomes" id="UP000009282">
    <property type="component" value="Chromosome"/>
</dbReference>
<proteinExistence type="predicted"/>
<evidence type="ECO:0000256" key="1">
    <source>
        <dbReference type="SAM" id="Phobius"/>
    </source>
</evidence>
<dbReference type="HOGENOM" id="CLU_1747037_0_0_6"/>
<dbReference type="RefSeq" id="WP_014108504.1">
    <property type="nucleotide sequence ID" value="NC_016041.1"/>
</dbReference>
<accession>G4QGJ3</accession>
<keyword evidence="1" id="KW-0812">Transmembrane</keyword>
<reference evidence="2 3" key="1">
    <citation type="journal article" date="2011" name="J. Bacteriol.">
        <title>Complete genome sequence of seawater bacterium Glaciecola nitratireducens FR1064T.</title>
        <authorList>
            <person name="Bian F."/>
            <person name="Qin Q.L."/>
            <person name="Xie B.B."/>
            <person name="Shu Y.L."/>
            <person name="Zhang X.Y."/>
            <person name="Yu Y."/>
            <person name="Chen B."/>
            <person name="Chen X.L."/>
            <person name="Zhou B.C."/>
            <person name="Zhang Y.Z."/>
        </authorList>
    </citation>
    <scope>NUCLEOTIDE SEQUENCE [LARGE SCALE GENOMIC DNA]</scope>
    <source>
        <strain evidence="3">JCM 12485 / KCTC 12276 / FR1064</strain>
    </source>
</reference>
<sequence>MKIECRQQKASKKKRVSSSYYLTPRLLAASQMTLVTIGGIILTYLIAISLTEKSNSQASAAKINQYKFSSELANKRQLIVALQSIRMHNVTRYQRKTEQKLEQPPLSLSKTNDTADDLSRISSALILNRNNVNNSASFAASVTPVQQGW</sequence>
<dbReference type="AlphaFoldDB" id="G4QGJ3"/>
<dbReference type="STRING" id="1085623.GNIT_1512"/>
<keyword evidence="1" id="KW-1133">Transmembrane helix</keyword>
<protein>
    <submittedName>
        <fullName evidence="2">Uncharacterized protein</fullName>
    </submittedName>
</protein>
<keyword evidence="1" id="KW-0472">Membrane</keyword>
<keyword evidence="3" id="KW-1185">Reference proteome</keyword>
<feature type="transmembrane region" description="Helical" evidence="1">
    <location>
        <begin position="21"/>
        <end position="47"/>
    </location>
</feature>
<organism evidence="2 3">
    <name type="scientific">Glaciecola nitratireducens (strain JCM 12485 / KCTC 12276 / FR1064)</name>
    <dbReference type="NCBI Taxonomy" id="1085623"/>
    <lineage>
        <taxon>Bacteria</taxon>
        <taxon>Pseudomonadati</taxon>
        <taxon>Pseudomonadota</taxon>
        <taxon>Gammaproteobacteria</taxon>
        <taxon>Alteromonadales</taxon>
        <taxon>Alteromonadaceae</taxon>
        <taxon>Brumicola</taxon>
    </lineage>
</organism>